<keyword evidence="2" id="KW-0732">Signal</keyword>
<keyword evidence="5 6" id="KW-1267">Proteomics identification</keyword>
<dbReference type="HGNC" id="HGNC:13395">
    <property type="gene designation" value="NAPSA"/>
</dbReference>
<dbReference type="OpenTargets" id="ENSG00000131400"/>
<dbReference type="Ensembl" id="ENST00000599233.1">
    <property type="protein sequence ID" value="ENSP00000469763.1"/>
    <property type="gene ID" value="ENSG00000131400.9"/>
</dbReference>
<dbReference type="Proteomes" id="UP000005640">
    <property type="component" value="Chromosome 19"/>
</dbReference>
<feature type="region of interest" description="Disordered" evidence="1">
    <location>
        <begin position="84"/>
        <end position="104"/>
    </location>
</feature>
<gene>
    <name evidence="3" type="primary">NAPSA</name>
</gene>
<dbReference type="VEuPathDB" id="HostDB:ENSG00000131400"/>
<evidence type="ECO:0007829" key="6">
    <source>
        <dbReference type="ProteomicsDB" id="A0A0B4J2A8"/>
    </source>
</evidence>
<evidence type="ECO:0000313" key="4">
    <source>
        <dbReference type="Proteomes" id="UP000005640"/>
    </source>
</evidence>
<feature type="chain" id="PRO_5002092619" evidence="2">
    <location>
        <begin position="25"/>
        <end position="104"/>
    </location>
</feature>
<dbReference type="Bgee" id="ENSG00000131400">
    <property type="expression patterns" value="Expressed in lower lobe of lung and 112 other cell types or tissues"/>
</dbReference>
<accession>A0A0B4J2A8</accession>
<organism evidence="3 4">
    <name type="scientific">Homo sapiens</name>
    <name type="common">Human</name>
    <dbReference type="NCBI Taxonomy" id="9606"/>
    <lineage>
        <taxon>Eukaryota</taxon>
        <taxon>Metazoa</taxon>
        <taxon>Chordata</taxon>
        <taxon>Craniata</taxon>
        <taxon>Vertebrata</taxon>
        <taxon>Euteleostomi</taxon>
        <taxon>Mammalia</taxon>
        <taxon>Eutheria</taxon>
        <taxon>Euarchontoglires</taxon>
        <taxon>Primates</taxon>
        <taxon>Haplorrhini</taxon>
        <taxon>Catarrhini</taxon>
        <taxon>Hominidae</taxon>
        <taxon>Homo</taxon>
    </lineage>
</organism>
<sequence length="104" mass="11370">MSPPPLLQPLLLLLPLLNVEPSGATLIRIPLHRVQPGRRILNLLRGWREPAELPKLGAPSPGDKPIFVPLSNYRDGYTTDLIPKPLAPSRPMGPSLPFNMELGG</sequence>
<feature type="signal peptide" evidence="2">
    <location>
        <begin position="1"/>
        <end position="24"/>
    </location>
</feature>
<reference evidence="3 4" key="1">
    <citation type="journal article" date="2001" name="Nature">
        <title>Initial sequencing and analysis of the human genome.</title>
        <authorList>
            <consortium name="International Human Genome Sequencing Consortium"/>
            <person name="Lander E.S."/>
            <person name="Linton L.M."/>
            <person name="Birren B."/>
            <person name="Nusbaum C."/>
            <person name="Zody M.C."/>
            <person name="Baldwin J."/>
            <person name="Devon K."/>
            <person name="Dewar K."/>
            <person name="Doyle M."/>
            <person name="FitzHugh W."/>
            <person name="Funke R."/>
            <person name="Gage D."/>
            <person name="Harris K."/>
            <person name="Heaford A."/>
            <person name="Howland J."/>
            <person name="Kann L."/>
            <person name="Lehoczky J."/>
            <person name="LeVine R."/>
            <person name="McEwan P."/>
            <person name="McKernan K."/>
            <person name="Meldrim J."/>
            <person name="Mesirov J.P."/>
            <person name="Miranda C."/>
            <person name="Morris W."/>
            <person name="Naylor J."/>
            <person name="Raymond C."/>
            <person name="Rosetti M."/>
            <person name="Santos R."/>
            <person name="Sheridan A."/>
            <person name="Sougnez C."/>
            <person name="Stange-Thomann N."/>
            <person name="Stojanovic N."/>
            <person name="Subramanian A."/>
            <person name="Wyman D."/>
            <person name="Rogers J."/>
            <person name="Sulston J."/>
            <person name="Ainscough R."/>
            <person name="Beck S."/>
            <person name="Bentley D."/>
            <person name="Burton J."/>
            <person name="Clee C."/>
            <person name="Carter N."/>
            <person name="Coulson A."/>
            <person name="Deadman R."/>
            <person name="Deloukas P."/>
            <person name="Dunham A."/>
            <person name="Dunham I."/>
            <person name="Durbin R."/>
            <person name="French L."/>
            <person name="Grafham D."/>
            <person name="Gregory S."/>
            <person name="Hubbard T."/>
            <person name="Humphray S."/>
            <person name="Hunt A."/>
            <person name="Jones M."/>
            <person name="Lloyd C."/>
            <person name="McMurray A."/>
            <person name="Matthews L."/>
            <person name="Mercer S."/>
            <person name="Milne S."/>
            <person name="Mullikin J.C."/>
            <person name="Mungall A."/>
            <person name="Plumb R."/>
            <person name="Ross M."/>
            <person name="Shownkeen R."/>
            <person name="Sims S."/>
            <person name="Waterston R.H."/>
            <person name="Wilson R.K."/>
            <person name="Hillier L.W."/>
            <person name="McPherson J.D."/>
            <person name="Marra M.A."/>
            <person name="Mardis E.R."/>
            <person name="Fulton L.A."/>
            <person name="Chinwalla A.T."/>
            <person name="Pepin K.H."/>
            <person name="Gish W.R."/>
            <person name="Chissoe S.L."/>
            <person name="Wendl M.C."/>
            <person name="Delehaunty K.D."/>
            <person name="Miner T.L."/>
            <person name="Delehaunty A."/>
            <person name="Kramer J.B."/>
            <person name="Cook L.L."/>
            <person name="Fulton R.S."/>
            <person name="Johnson D.L."/>
            <person name="Minx P.J."/>
            <person name="Clifton S.W."/>
            <person name="Hawkins T."/>
            <person name="Branscomb E."/>
            <person name="Predki P."/>
            <person name="Richardson P."/>
            <person name="Wenning S."/>
            <person name="Slezak T."/>
            <person name="Doggett N."/>
            <person name="Cheng J.F."/>
            <person name="Olsen A."/>
            <person name="Lucas S."/>
            <person name="Elkin C."/>
            <person name="Uberbacher E."/>
            <person name="Frazier M."/>
            <person name="Gibbs R.A."/>
            <person name="Muzny D.M."/>
            <person name="Scherer S.E."/>
            <person name="Bouck J.B."/>
            <person name="Sodergren E.J."/>
            <person name="Worley K.C."/>
            <person name="Rives C.M."/>
            <person name="Gorrell J.H."/>
            <person name="Metzker M.L."/>
            <person name="Naylor S.L."/>
            <person name="Kucherlapati R.S."/>
            <person name="Nelson D.L."/>
            <person name="Weinstock G.M."/>
            <person name="Sakaki Y."/>
            <person name="Fujiyama A."/>
            <person name="Hattori M."/>
            <person name="Yada T."/>
            <person name="Toyoda A."/>
            <person name="Itoh T."/>
            <person name="Kawagoe C."/>
            <person name="Watanabe H."/>
            <person name="Totoki Y."/>
            <person name="Taylor T."/>
            <person name="Weissenbach J."/>
            <person name="Heilig R."/>
            <person name="Saurin W."/>
            <person name="Artiguenave F."/>
            <person name="Brottier P."/>
            <person name="Bruls T."/>
            <person name="Pelletier E."/>
            <person name="Robert C."/>
            <person name="Wincker P."/>
            <person name="Smith D.R."/>
            <person name="Doucette-Stamm L."/>
            <person name="Rubenfield M."/>
            <person name="Weinstock K."/>
            <person name="Lee H.M."/>
            <person name="Dubois J."/>
            <person name="Rosenthal A."/>
            <person name="Platzer M."/>
            <person name="Nyakatura G."/>
            <person name="Taudien S."/>
            <person name="Rump A."/>
            <person name="Yang H."/>
            <person name="Yu J."/>
            <person name="Wang J."/>
            <person name="Huang G."/>
            <person name="Gu J."/>
            <person name="Hood L."/>
            <person name="Rowen L."/>
            <person name="Madan A."/>
            <person name="Qin S."/>
            <person name="Davis R.W."/>
            <person name="Federspiel N.A."/>
            <person name="Abola A.P."/>
            <person name="Proctor M.J."/>
            <person name="Myers R.M."/>
            <person name="Schmutz J."/>
            <person name="Dickson M."/>
            <person name="Grimwood J."/>
            <person name="Cox D.R."/>
            <person name="Olson M.V."/>
            <person name="Kaul R."/>
            <person name="Raymond C."/>
            <person name="Shimizu N."/>
            <person name="Kawasaki K."/>
            <person name="Minoshima S."/>
            <person name="Evans G.A."/>
            <person name="Athanasiou M."/>
            <person name="Schultz R."/>
            <person name="Roe B.A."/>
            <person name="Chen F."/>
            <person name="Pan H."/>
            <person name="Ramser J."/>
            <person name="Lehrach H."/>
            <person name="Reinhardt R."/>
            <person name="McCombie W.R."/>
            <person name="de la Bastide M."/>
            <person name="Dedhia N."/>
            <person name="Blocker H."/>
            <person name="Hornischer K."/>
            <person name="Nordsiek G."/>
            <person name="Agarwala R."/>
            <person name="Aravind L."/>
            <person name="Bailey J.A."/>
            <person name="Bateman A."/>
            <person name="Batzoglou S."/>
            <person name="Birney E."/>
            <person name="Bork P."/>
            <person name="Brown D.G."/>
            <person name="Burge C.B."/>
            <person name="Cerutti L."/>
            <person name="Chen H.C."/>
            <person name="Church D."/>
            <person name="Clamp M."/>
            <person name="Copley R.R."/>
            <person name="Doerks T."/>
            <person name="Eddy S.R."/>
            <person name="Eichler E.E."/>
            <person name="Furey T.S."/>
            <person name="Galagan J."/>
            <person name="Gilbert J.G."/>
            <person name="Harmon C."/>
            <person name="Hayashizaki Y."/>
            <person name="Haussler D."/>
            <person name="Hermjakob H."/>
            <person name="Hokamp K."/>
            <person name="Jang W."/>
            <person name="Johnson L.S."/>
            <person name="Jones T.A."/>
            <person name="Kasif S."/>
            <person name="Kaspryzk A."/>
            <person name="Kennedy S."/>
            <person name="Kent W.J."/>
            <person name="Kitts P."/>
            <person name="Koonin E.V."/>
            <person name="Korf I."/>
            <person name="Kulp D."/>
            <person name="Lancet D."/>
            <person name="Lowe T.M."/>
            <person name="McLysaght A."/>
            <person name="Mikkelsen T."/>
            <person name="Moran J.V."/>
            <person name="Mulder N."/>
            <person name="Pollara V.J."/>
            <person name="Ponting C.P."/>
            <person name="Schuler G."/>
            <person name="Schultz J."/>
            <person name="Slater G."/>
            <person name="Smit A.F."/>
            <person name="Stupka E."/>
            <person name="Szustakowski J."/>
            <person name="Thierry-Mieg D."/>
            <person name="Thierry-Mieg J."/>
            <person name="Wagner L."/>
            <person name="Wallis J."/>
            <person name="Wheeler R."/>
            <person name="Williams A."/>
            <person name="Wolf Y.I."/>
            <person name="Wolfe K.H."/>
            <person name="Yang S.P."/>
            <person name="Yeh R.F."/>
            <person name="Collins F."/>
            <person name="Guyer M.S."/>
            <person name="Peterson J."/>
            <person name="Felsenfeld A."/>
            <person name="Wetterstrand K.A."/>
            <person name="Patrinos A."/>
            <person name="Morgan M.J."/>
            <person name="de Jong P."/>
            <person name="Catanese J.J."/>
            <person name="Osoegawa K."/>
            <person name="Shizuya H."/>
            <person name="Choi S."/>
            <person name="Chen Y.J."/>
        </authorList>
    </citation>
    <scope>NUCLEOTIDE SEQUENCE [LARGE SCALE GENOMIC DNA]</scope>
</reference>
<dbReference type="AlphaFoldDB" id="A0A0B4J2A8"/>
<evidence type="ECO:0000256" key="1">
    <source>
        <dbReference type="SAM" id="MobiDB-lite"/>
    </source>
</evidence>
<name>A0A0B4J2A8_HUMAN</name>
<dbReference type="EMBL" id="AC008655">
    <property type="status" value="NOT_ANNOTATED_CDS"/>
    <property type="molecule type" value="Genomic_DNA"/>
</dbReference>
<evidence type="ECO:0007829" key="5">
    <source>
        <dbReference type="PeptideAtlas" id="A0A0B4J2A8"/>
    </source>
</evidence>
<dbReference type="HOGENOM" id="CLU_2249159_0_0_1"/>
<reference evidence="3" key="4">
    <citation type="submission" date="2025-08" db="UniProtKB">
        <authorList>
            <consortium name="Ensembl"/>
        </authorList>
    </citation>
    <scope>IDENTIFICATION</scope>
</reference>
<proteinExistence type="evidence at protein level"/>
<dbReference type="OrthoDB" id="771136at2759"/>
<protein>
    <submittedName>
        <fullName evidence="3">Napsin A aspartic peptidase</fullName>
    </submittedName>
</protein>
<dbReference type="GeneTree" id="ENSGT00940000160179"/>
<reference evidence="3 4" key="3">
    <citation type="journal article" date="2004" name="Nature">
        <title>Finishing the euchromatic sequence of the human genome.</title>
        <authorList>
            <consortium name="International Human Genome Sequencing Consortium"/>
        </authorList>
    </citation>
    <scope>NUCLEOTIDE SEQUENCE [LARGE SCALE GENOMIC DNA]</scope>
</reference>
<reference evidence="3" key="5">
    <citation type="submission" date="2025-09" db="UniProtKB">
        <authorList>
            <consortium name="Ensembl"/>
        </authorList>
    </citation>
    <scope>IDENTIFICATION</scope>
</reference>
<dbReference type="Ensembl" id="ENST00000599233.1">
    <property type="protein sequence ID" value="ENSP00000469763.1"/>
    <property type="gene ID" value="ENSG00000131400.10"/>
</dbReference>
<reference evidence="3 4" key="2">
    <citation type="journal article" date="2004" name="Nature">
        <title>The DNA sequence and biology of human chromosome 19.</title>
        <authorList>
            <person name="Grimwood J."/>
            <person name="Gordon L.A."/>
            <person name="Olsen A."/>
            <person name="Terry A."/>
            <person name="Schmutz J."/>
            <person name="Lamerdin J."/>
            <person name="Hellsten U."/>
            <person name="Goodstein D."/>
            <person name="Couronne O."/>
            <person name="Tran-Gyamfi M."/>
            <person name="Aerts A."/>
            <person name="Altherr M."/>
            <person name="Ashworth L."/>
            <person name="Bajorek E."/>
            <person name="Black S."/>
            <person name="Branscomb E."/>
            <person name="Caenepeel S."/>
            <person name="Carrano A."/>
            <person name="Caoile C."/>
            <person name="Chan Y.M."/>
            <person name="Christensen M."/>
            <person name="Cleland C.A."/>
            <person name="Copeland A."/>
            <person name="Dalin E."/>
            <person name="Dehal P."/>
            <person name="Denys M."/>
            <person name="Detter J.C."/>
            <person name="Escobar J."/>
            <person name="Flowers D."/>
            <person name="Fotopulos D."/>
            <person name="Garcia C."/>
            <person name="Georgescu A.M."/>
            <person name="Glavina T."/>
            <person name="Gomez M."/>
            <person name="Gonzales E."/>
            <person name="Groza M."/>
            <person name="Hammon N."/>
            <person name="Hawkins T."/>
            <person name="Haydu L."/>
            <person name="Ho I."/>
            <person name="Huang W."/>
            <person name="Israni S."/>
            <person name="Jett J."/>
            <person name="Kadner K."/>
            <person name="Kimball H."/>
            <person name="Kobayashi A."/>
            <person name="Larionov V."/>
            <person name="Leem S.H."/>
            <person name="Lopez F."/>
            <person name="Lou Y."/>
            <person name="Lowry S."/>
            <person name="Malfatti S."/>
            <person name="Martinez D."/>
            <person name="McCready P."/>
            <person name="Medina C."/>
            <person name="Morgan J."/>
            <person name="Nelson K."/>
            <person name="Nolan M."/>
            <person name="Ovcharenko I."/>
            <person name="Pitluck S."/>
            <person name="Pollard M."/>
            <person name="Popkie A.P."/>
            <person name="Predki P."/>
            <person name="Quan G."/>
            <person name="Ramirez L."/>
            <person name="Rash S."/>
            <person name="Retterer J."/>
            <person name="Rodriguez A."/>
            <person name="Rogers S."/>
            <person name="Salamov A."/>
            <person name="Salazar A."/>
            <person name="She X."/>
            <person name="Smith D."/>
            <person name="Slezak T."/>
            <person name="Solovyev V."/>
            <person name="Thayer N."/>
            <person name="Tice H."/>
            <person name="Tsai M."/>
            <person name="Ustaszewska A."/>
            <person name="Vo N."/>
            <person name="Wagner M."/>
            <person name="Wheeler J."/>
            <person name="Wu K."/>
            <person name="Xie G."/>
            <person name="Yang J."/>
            <person name="Dubchak I."/>
            <person name="Furey T.S."/>
            <person name="DeJong P."/>
            <person name="Dickson M."/>
            <person name="Gordon D."/>
            <person name="Eichler E.E."/>
            <person name="Pennacchio L.A."/>
            <person name="Richardson P."/>
            <person name="Stubbs L."/>
            <person name="Rokhsar D.S."/>
            <person name="Myers R.M."/>
            <person name="Rubin E.M."/>
            <person name="Lucas S.M."/>
        </authorList>
    </citation>
    <scope>NUCLEOTIDE SEQUENCE [LARGE SCALE GENOMIC DNA]</scope>
</reference>
<dbReference type="MassIVE" id="A0A0B4J2A8"/>
<dbReference type="ExpressionAtlas" id="A0A0B4J2A8">
    <property type="expression patterns" value="baseline and differential"/>
</dbReference>
<keyword evidence="4" id="KW-1185">Reference proteome</keyword>
<evidence type="ECO:0000256" key="2">
    <source>
        <dbReference type="SAM" id="SignalP"/>
    </source>
</evidence>
<evidence type="ECO:0000313" key="3">
    <source>
        <dbReference type="Ensembl" id="ENSP00000469763.1"/>
    </source>
</evidence>